<dbReference type="AlphaFoldDB" id="A0A095X4Z6"/>
<accession>A0A095X4Z6</accession>
<gene>
    <name evidence="3" type="ORF">HMPREF1630_02835</name>
</gene>
<feature type="domain" description="Thiamine-binding protein" evidence="2">
    <location>
        <begin position="4"/>
        <end position="95"/>
    </location>
</feature>
<dbReference type="EMBL" id="JRMW01000025">
    <property type="protein sequence ID" value="KGF04756.1"/>
    <property type="molecule type" value="Genomic_DNA"/>
</dbReference>
<evidence type="ECO:0000259" key="2">
    <source>
        <dbReference type="Pfam" id="PF01910"/>
    </source>
</evidence>
<dbReference type="RefSeq" id="WP_004828114.1">
    <property type="nucleotide sequence ID" value="NZ_JRMW01000025.1"/>
</dbReference>
<proteinExistence type="inferred from homology"/>
<protein>
    <recommendedName>
        <fullName evidence="2">Thiamine-binding protein domain-containing protein</fullName>
    </recommendedName>
</protein>
<dbReference type="eggNOG" id="COG0011">
    <property type="taxonomic scope" value="Bacteria"/>
</dbReference>
<comment type="similarity">
    <text evidence="1">Belongs to the UPF0045 family.</text>
</comment>
<dbReference type="InterPro" id="IPR051614">
    <property type="entry name" value="UPF0045_domain"/>
</dbReference>
<dbReference type="Pfam" id="PF01910">
    <property type="entry name" value="Thiamine_BP"/>
    <property type="match status" value="1"/>
</dbReference>
<dbReference type="PANTHER" id="PTHR33777">
    <property type="entry name" value="UPF0045 PROTEIN ECM15"/>
    <property type="match status" value="1"/>
</dbReference>
<sequence>MAVVEVCIIPIGTKETSVSKYVAEAEKILMAEGLKYKLNPMGTVIEADADSALAAIRKMQESVFDKGCDRVYTVIKMDDRRDKKATMEQKIKSVEDRL</sequence>
<comment type="caution">
    <text evidence="3">The sequence shown here is derived from an EMBL/GenBank/DDBJ whole genome shotgun (WGS) entry which is preliminary data.</text>
</comment>
<dbReference type="NCBIfam" id="TIGR00106">
    <property type="entry name" value="MTH1187 family thiamine-binding protein"/>
    <property type="match status" value="1"/>
</dbReference>
<reference evidence="3 4" key="1">
    <citation type="submission" date="2014-07" db="EMBL/GenBank/DDBJ databases">
        <authorList>
            <person name="McCorrison J."/>
            <person name="Sanka R."/>
            <person name="Torralba M."/>
            <person name="Gillis M."/>
            <person name="Haft D.H."/>
            <person name="Methe B."/>
            <person name="Sutton G."/>
            <person name="Nelson K.E."/>
        </authorList>
    </citation>
    <scope>NUCLEOTIDE SEQUENCE [LARGE SCALE GENOMIC DNA]</scope>
    <source>
        <strain evidence="3 4">S7-1-13</strain>
    </source>
</reference>
<organism evidence="3 4">
    <name type="scientific">Anaerococcus lactolyticus S7-1-13</name>
    <dbReference type="NCBI Taxonomy" id="1284686"/>
    <lineage>
        <taxon>Bacteria</taxon>
        <taxon>Bacillati</taxon>
        <taxon>Bacillota</taxon>
        <taxon>Tissierellia</taxon>
        <taxon>Tissierellales</taxon>
        <taxon>Peptoniphilaceae</taxon>
        <taxon>Anaerococcus</taxon>
    </lineage>
</organism>
<evidence type="ECO:0000313" key="3">
    <source>
        <dbReference type="EMBL" id="KGF04756.1"/>
    </source>
</evidence>
<dbReference type="PANTHER" id="PTHR33777:SF1">
    <property type="entry name" value="UPF0045 PROTEIN ECM15"/>
    <property type="match status" value="1"/>
</dbReference>
<dbReference type="Gene3D" id="3.30.70.930">
    <property type="match status" value="1"/>
</dbReference>
<name>A0A095X4Z6_9FIRM</name>
<dbReference type="InterPro" id="IPR002767">
    <property type="entry name" value="Thiamine_BP"/>
</dbReference>
<dbReference type="Proteomes" id="UP000029579">
    <property type="component" value="Unassembled WGS sequence"/>
</dbReference>
<dbReference type="InterPro" id="IPR029756">
    <property type="entry name" value="MTH1187/YkoF-like"/>
</dbReference>
<dbReference type="GO" id="GO:0005829">
    <property type="term" value="C:cytosol"/>
    <property type="evidence" value="ECO:0007669"/>
    <property type="project" value="TreeGrafter"/>
</dbReference>
<dbReference type="SUPFAM" id="SSF89957">
    <property type="entry name" value="MTH1187/YkoF-like"/>
    <property type="match status" value="1"/>
</dbReference>
<evidence type="ECO:0000256" key="1">
    <source>
        <dbReference type="ARBA" id="ARBA00010272"/>
    </source>
</evidence>
<evidence type="ECO:0000313" key="4">
    <source>
        <dbReference type="Proteomes" id="UP000029579"/>
    </source>
</evidence>